<proteinExistence type="inferred from homology"/>
<evidence type="ECO:0000256" key="2">
    <source>
        <dbReference type="ARBA" id="ARBA00012323"/>
    </source>
</evidence>
<sequence length="317" mass="32830">MLTIGVDIGGTKVAAGVVDHDGQILDKVKYPTPADDPGGLAAVVARAVGELRERRSGKGEDVRAVGVGVAGFVDEDRATVQVAVNLGLRNEPLRERLEGLVGLPVVIENDANAAAWAEARFGAGRGSDHLVCITLGTGIGGGLVMDGRLHRGRFGVAAEVGHYRVVPHGRRCPCGNQGCWEQYASGRALVAEGRERARTDPRGAERMLKLAEGDAEGISGHVITQAALEGDAAALDCFRTVGEWAGAGMADLAAILDPECFVVGGGVSDAGAVLLEPIRDSFARHVPGRPNRRPAEIRLAELGGEAGIAGAGDLARH</sequence>
<dbReference type="GO" id="GO:0005737">
    <property type="term" value="C:cytoplasm"/>
    <property type="evidence" value="ECO:0007669"/>
    <property type="project" value="InterPro"/>
</dbReference>
<name>A0A841IPX6_9ACTN</name>
<dbReference type="InterPro" id="IPR049874">
    <property type="entry name" value="ROK_cs"/>
</dbReference>
<evidence type="ECO:0000256" key="6">
    <source>
        <dbReference type="ARBA" id="ARBA00022777"/>
    </source>
</evidence>
<keyword evidence="7" id="KW-0067">ATP-binding</keyword>
<dbReference type="AlphaFoldDB" id="A0A841IPX6"/>
<evidence type="ECO:0000313" key="9">
    <source>
        <dbReference type="EMBL" id="MBB6119316.1"/>
    </source>
</evidence>
<evidence type="ECO:0000256" key="3">
    <source>
        <dbReference type="ARBA" id="ARBA00014701"/>
    </source>
</evidence>
<dbReference type="Proteomes" id="UP000536604">
    <property type="component" value="Unassembled WGS sequence"/>
</dbReference>
<dbReference type="EC" id="2.7.1.2" evidence="2"/>
<dbReference type="InterPro" id="IPR000600">
    <property type="entry name" value="ROK"/>
</dbReference>
<gene>
    <name evidence="9" type="ORF">FHS13_001251</name>
</gene>
<dbReference type="InterPro" id="IPR004654">
    <property type="entry name" value="ROK_glcA"/>
</dbReference>
<evidence type="ECO:0000256" key="4">
    <source>
        <dbReference type="ARBA" id="ARBA00022679"/>
    </source>
</evidence>
<dbReference type="GO" id="GO:0004340">
    <property type="term" value="F:glucokinase activity"/>
    <property type="evidence" value="ECO:0007669"/>
    <property type="project" value="UniProtKB-EC"/>
</dbReference>
<dbReference type="PANTHER" id="PTHR18964">
    <property type="entry name" value="ROK (REPRESSOR, ORF, KINASE) FAMILY"/>
    <property type="match status" value="1"/>
</dbReference>
<evidence type="ECO:0000256" key="7">
    <source>
        <dbReference type="ARBA" id="ARBA00022840"/>
    </source>
</evidence>
<dbReference type="SUPFAM" id="SSF53067">
    <property type="entry name" value="Actin-like ATPase domain"/>
    <property type="match status" value="1"/>
</dbReference>
<keyword evidence="5" id="KW-0547">Nucleotide-binding</keyword>
<comment type="similarity">
    <text evidence="1">Belongs to the ROK (NagC/XylR) family.</text>
</comment>
<organism evidence="9 10">
    <name type="scientific">Nocardiopsis algeriensis</name>
    <dbReference type="NCBI Taxonomy" id="1478215"/>
    <lineage>
        <taxon>Bacteria</taxon>
        <taxon>Bacillati</taxon>
        <taxon>Actinomycetota</taxon>
        <taxon>Actinomycetes</taxon>
        <taxon>Streptosporangiales</taxon>
        <taxon>Nocardiopsidaceae</taxon>
        <taxon>Nocardiopsis</taxon>
    </lineage>
</organism>
<dbReference type="NCBIfam" id="TIGR00744">
    <property type="entry name" value="ROK_glcA_fam"/>
    <property type="match status" value="1"/>
</dbReference>
<dbReference type="InterPro" id="IPR043129">
    <property type="entry name" value="ATPase_NBD"/>
</dbReference>
<reference evidence="9 10" key="1">
    <citation type="submission" date="2020-08" db="EMBL/GenBank/DDBJ databases">
        <title>Genomic Encyclopedia of Type Strains, Phase III (KMG-III): the genomes of soil and plant-associated and newly described type strains.</title>
        <authorList>
            <person name="Whitman W."/>
        </authorList>
    </citation>
    <scope>NUCLEOTIDE SEQUENCE [LARGE SCALE GENOMIC DNA]</scope>
    <source>
        <strain evidence="9 10">CECT 8712</strain>
    </source>
</reference>
<evidence type="ECO:0000256" key="1">
    <source>
        <dbReference type="ARBA" id="ARBA00006479"/>
    </source>
</evidence>
<keyword evidence="6 9" id="KW-0418">Kinase</keyword>
<dbReference type="GO" id="GO:0006096">
    <property type="term" value="P:glycolytic process"/>
    <property type="evidence" value="ECO:0007669"/>
    <property type="project" value="InterPro"/>
</dbReference>
<evidence type="ECO:0000256" key="8">
    <source>
        <dbReference type="ARBA" id="ARBA00032386"/>
    </source>
</evidence>
<evidence type="ECO:0000256" key="5">
    <source>
        <dbReference type="ARBA" id="ARBA00022741"/>
    </source>
</evidence>
<dbReference type="Gene3D" id="3.30.420.40">
    <property type="match status" value="2"/>
</dbReference>
<keyword evidence="10" id="KW-1185">Reference proteome</keyword>
<comment type="caution">
    <text evidence="9">The sequence shown here is derived from an EMBL/GenBank/DDBJ whole genome shotgun (WGS) entry which is preliminary data.</text>
</comment>
<dbReference type="RefSeq" id="WP_184288877.1">
    <property type="nucleotide sequence ID" value="NZ_JACHJO010000003.1"/>
</dbReference>
<accession>A0A841IPX6</accession>
<dbReference type="GO" id="GO:0005524">
    <property type="term" value="F:ATP binding"/>
    <property type="evidence" value="ECO:0007669"/>
    <property type="project" value="UniProtKB-KW"/>
</dbReference>
<dbReference type="PROSITE" id="PS01125">
    <property type="entry name" value="ROK"/>
    <property type="match status" value="1"/>
</dbReference>
<dbReference type="EMBL" id="JACHJO010000003">
    <property type="protein sequence ID" value="MBB6119316.1"/>
    <property type="molecule type" value="Genomic_DNA"/>
</dbReference>
<protein>
    <recommendedName>
        <fullName evidence="3">Glucokinase</fullName>
        <ecNumber evidence="2">2.7.1.2</ecNumber>
    </recommendedName>
    <alternativeName>
        <fullName evidence="8">Glucose kinase</fullName>
    </alternativeName>
</protein>
<dbReference type="Pfam" id="PF00480">
    <property type="entry name" value="ROK"/>
    <property type="match status" value="1"/>
</dbReference>
<dbReference type="PANTHER" id="PTHR18964:SF173">
    <property type="entry name" value="GLUCOKINASE"/>
    <property type="match status" value="1"/>
</dbReference>
<keyword evidence="4 9" id="KW-0808">Transferase</keyword>
<evidence type="ECO:0000313" key="10">
    <source>
        <dbReference type="Proteomes" id="UP000536604"/>
    </source>
</evidence>